<name>A0ABU7C1P6_9TELE</name>
<accession>A0ABU7C1P6</accession>
<dbReference type="EMBL" id="JAHUTI010076821">
    <property type="protein sequence ID" value="MED6256598.1"/>
    <property type="molecule type" value="Genomic_DNA"/>
</dbReference>
<evidence type="ECO:0000313" key="1">
    <source>
        <dbReference type="EMBL" id="MED6256598.1"/>
    </source>
</evidence>
<dbReference type="Proteomes" id="UP001345963">
    <property type="component" value="Unassembled WGS sequence"/>
</dbReference>
<keyword evidence="2" id="KW-1185">Reference proteome</keyword>
<proteinExistence type="predicted"/>
<comment type="caution">
    <text evidence="1">The sequence shown here is derived from an EMBL/GenBank/DDBJ whole genome shotgun (WGS) entry which is preliminary data.</text>
</comment>
<sequence length="122" mass="12866">MFPEHRHCAAQVCLNLLHTRRGRRKRDASAQVIGGPGDASARVIGGLCDASAYAHATEGVGDDASASAHATEGLGDASAYATPLRVSATPQLLLLVCRSSRGSVRNWSSFLPLNPETRGSRR</sequence>
<reference evidence="1 2" key="1">
    <citation type="submission" date="2021-07" db="EMBL/GenBank/DDBJ databases">
        <authorList>
            <person name="Palmer J.M."/>
        </authorList>
    </citation>
    <scope>NUCLEOTIDE SEQUENCE [LARGE SCALE GENOMIC DNA]</scope>
    <source>
        <strain evidence="1 2">AT_MEX2019</strain>
        <tissue evidence="1">Muscle</tissue>
    </source>
</reference>
<gene>
    <name evidence="1" type="ORF">ATANTOWER_030101</name>
</gene>
<organism evidence="1 2">
    <name type="scientific">Ataeniobius toweri</name>
    <dbReference type="NCBI Taxonomy" id="208326"/>
    <lineage>
        <taxon>Eukaryota</taxon>
        <taxon>Metazoa</taxon>
        <taxon>Chordata</taxon>
        <taxon>Craniata</taxon>
        <taxon>Vertebrata</taxon>
        <taxon>Euteleostomi</taxon>
        <taxon>Actinopterygii</taxon>
        <taxon>Neopterygii</taxon>
        <taxon>Teleostei</taxon>
        <taxon>Neoteleostei</taxon>
        <taxon>Acanthomorphata</taxon>
        <taxon>Ovalentaria</taxon>
        <taxon>Atherinomorphae</taxon>
        <taxon>Cyprinodontiformes</taxon>
        <taxon>Goodeidae</taxon>
        <taxon>Ataeniobius</taxon>
    </lineage>
</organism>
<protein>
    <submittedName>
        <fullName evidence="1">Uncharacterized protein</fullName>
    </submittedName>
</protein>
<evidence type="ECO:0000313" key="2">
    <source>
        <dbReference type="Proteomes" id="UP001345963"/>
    </source>
</evidence>